<feature type="compositionally biased region" description="Basic residues" evidence="1">
    <location>
        <begin position="17"/>
        <end position="26"/>
    </location>
</feature>
<accession>A0A4C1ZU66</accession>
<name>A0A4C1ZU66_EUMVA</name>
<feature type="region of interest" description="Disordered" evidence="1">
    <location>
        <begin position="64"/>
        <end position="84"/>
    </location>
</feature>
<proteinExistence type="predicted"/>
<feature type="compositionally biased region" description="Basic and acidic residues" evidence="1">
    <location>
        <begin position="1"/>
        <end position="16"/>
    </location>
</feature>
<dbReference type="Proteomes" id="UP000299102">
    <property type="component" value="Unassembled WGS sequence"/>
</dbReference>
<evidence type="ECO:0000256" key="1">
    <source>
        <dbReference type="SAM" id="MobiDB-lite"/>
    </source>
</evidence>
<dbReference type="EMBL" id="BGZK01002152">
    <property type="protein sequence ID" value="GBP91228.1"/>
    <property type="molecule type" value="Genomic_DNA"/>
</dbReference>
<sequence length="107" mass="12211">MSSCDRDAGRKFESGRSKRKRAIKRKQVQENLRGSLCKYIKSETYTKNLLTERYFKLDSAENIPSISSWVPPPSSSKNSEDDDELITSLSFRSPVPPVNAIQSRTRI</sequence>
<reference evidence="2 3" key="1">
    <citation type="journal article" date="2019" name="Commun. Biol.">
        <title>The bagworm genome reveals a unique fibroin gene that provides high tensile strength.</title>
        <authorList>
            <person name="Kono N."/>
            <person name="Nakamura H."/>
            <person name="Ohtoshi R."/>
            <person name="Tomita M."/>
            <person name="Numata K."/>
            <person name="Arakawa K."/>
        </authorList>
    </citation>
    <scope>NUCLEOTIDE SEQUENCE [LARGE SCALE GENOMIC DNA]</scope>
</reference>
<dbReference type="AlphaFoldDB" id="A0A4C1ZU66"/>
<gene>
    <name evidence="2" type="ORF">EVAR_60678_1</name>
</gene>
<evidence type="ECO:0000313" key="3">
    <source>
        <dbReference type="Proteomes" id="UP000299102"/>
    </source>
</evidence>
<organism evidence="2 3">
    <name type="scientific">Eumeta variegata</name>
    <name type="common">Bagworm moth</name>
    <name type="synonym">Eumeta japonica</name>
    <dbReference type="NCBI Taxonomy" id="151549"/>
    <lineage>
        <taxon>Eukaryota</taxon>
        <taxon>Metazoa</taxon>
        <taxon>Ecdysozoa</taxon>
        <taxon>Arthropoda</taxon>
        <taxon>Hexapoda</taxon>
        <taxon>Insecta</taxon>
        <taxon>Pterygota</taxon>
        <taxon>Neoptera</taxon>
        <taxon>Endopterygota</taxon>
        <taxon>Lepidoptera</taxon>
        <taxon>Glossata</taxon>
        <taxon>Ditrysia</taxon>
        <taxon>Tineoidea</taxon>
        <taxon>Psychidae</taxon>
        <taxon>Oiketicinae</taxon>
        <taxon>Eumeta</taxon>
    </lineage>
</organism>
<feature type="region of interest" description="Disordered" evidence="1">
    <location>
        <begin position="1"/>
        <end position="27"/>
    </location>
</feature>
<keyword evidence="3" id="KW-1185">Reference proteome</keyword>
<evidence type="ECO:0000313" key="2">
    <source>
        <dbReference type="EMBL" id="GBP91228.1"/>
    </source>
</evidence>
<comment type="caution">
    <text evidence="2">The sequence shown here is derived from an EMBL/GenBank/DDBJ whole genome shotgun (WGS) entry which is preliminary data.</text>
</comment>
<protein>
    <submittedName>
        <fullName evidence="2">Uncharacterized protein</fullName>
    </submittedName>
</protein>